<dbReference type="CDD" id="cd17299">
    <property type="entry name" value="acetolactate_decarboxylase"/>
    <property type="match status" value="1"/>
</dbReference>
<proteinExistence type="inferred from homology"/>
<protein>
    <recommendedName>
        <fullName evidence="5 9">Alpha-acetolactate decarboxylase</fullName>
        <ecNumber evidence="4 9">4.1.1.5</ecNumber>
    </recommendedName>
</protein>
<organism evidence="10 11">
    <name type="scientific">Thiohalocapsa marina</name>
    <dbReference type="NCBI Taxonomy" id="424902"/>
    <lineage>
        <taxon>Bacteria</taxon>
        <taxon>Pseudomonadati</taxon>
        <taxon>Pseudomonadota</taxon>
        <taxon>Gammaproteobacteria</taxon>
        <taxon>Chromatiales</taxon>
        <taxon>Chromatiaceae</taxon>
        <taxon>Thiohalocapsa</taxon>
    </lineage>
</organism>
<keyword evidence="7 9" id="KW-0005">Acetoin biosynthesis</keyword>
<reference evidence="10 11" key="1">
    <citation type="submission" date="2019-09" db="EMBL/GenBank/DDBJ databases">
        <title>Whole-genome sequence of the purple sulfur bacterium Thiohalocapsa marina DSM 19078.</title>
        <authorList>
            <person name="Kyndt J.A."/>
            <person name="Meyer T.E."/>
        </authorList>
    </citation>
    <scope>NUCLEOTIDE SEQUENCE [LARGE SCALE GENOMIC DNA]</scope>
    <source>
        <strain evidence="10 11">DSM 19078</strain>
    </source>
</reference>
<evidence type="ECO:0000256" key="3">
    <source>
        <dbReference type="ARBA" id="ARBA00007106"/>
    </source>
</evidence>
<evidence type="ECO:0000313" key="10">
    <source>
        <dbReference type="EMBL" id="KAA6185113.1"/>
    </source>
</evidence>
<keyword evidence="6 9" id="KW-0210">Decarboxylase</keyword>
<dbReference type="InterPro" id="IPR005128">
    <property type="entry name" value="Acetolactate_a_deCO2ase"/>
</dbReference>
<dbReference type="PIRSF" id="PIRSF001332">
    <property type="entry name" value="Acetolac_decarb"/>
    <property type="match status" value="1"/>
</dbReference>
<dbReference type="EC" id="4.1.1.5" evidence="4 9"/>
<evidence type="ECO:0000256" key="1">
    <source>
        <dbReference type="ARBA" id="ARBA00001784"/>
    </source>
</evidence>
<dbReference type="EMBL" id="VWXX01000013">
    <property type="protein sequence ID" value="KAA6185113.1"/>
    <property type="molecule type" value="Genomic_DNA"/>
</dbReference>
<dbReference type="PANTHER" id="PTHR35524">
    <property type="entry name" value="ALPHA-ACETOLACTATE DECARBOXYLASE"/>
    <property type="match status" value="1"/>
</dbReference>
<evidence type="ECO:0000256" key="2">
    <source>
        <dbReference type="ARBA" id="ARBA00005170"/>
    </source>
</evidence>
<evidence type="ECO:0000256" key="6">
    <source>
        <dbReference type="ARBA" id="ARBA00022793"/>
    </source>
</evidence>
<evidence type="ECO:0000313" key="11">
    <source>
        <dbReference type="Proteomes" id="UP000322981"/>
    </source>
</evidence>
<dbReference type="UniPathway" id="UPA00626">
    <property type="reaction ID" value="UER00678"/>
</dbReference>
<dbReference type="GO" id="GO:0047605">
    <property type="term" value="F:acetolactate decarboxylase activity"/>
    <property type="evidence" value="ECO:0007669"/>
    <property type="project" value="UniProtKB-UniRule"/>
</dbReference>
<evidence type="ECO:0000256" key="7">
    <source>
        <dbReference type="ARBA" id="ARBA00023061"/>
    </source>
</evidence>
<dbReference type="NCBIfam" id="TIGR01252">
    <property type="entry name" value="acetolac_decarb"/>
    <property type="match status" value="1"/>
</dbReference>
<dbReference type="SUPFAM" id="SSF117856">
    <property type="entry name" value="AF0104/ALDC/Ptd012-like"/>
    <property type="match status" value="1"/>
</dbReference>
<dbReference type="Gene3D" id="3.30.1330.80">
    <property type="entry name" value="Hypothetical protein, similar to alpha- acetolactate decarboxylase, domain 2"/>
    <property type="match status" value="2"/>
</dbReference>
<dbReference type="PANTHER" id="PTHR35524:SF1">
    <property type="entry name" value="ALPHA-ACETOLACTATE DECARBOXYLASE"/>
    <property type="match status" value="1"/>
</dbReference>
<sequence>MLPLLLALSATVQSGGRAEGQVERGRDTLYQVSTIDALLDGVYGPMATLADVLPHGDVGIGTFEALDGELILLDGQVYQAAADGVVRPMPPETATPFIAVTHFDADQSLTPPAGQDFAGFKTWLEAALPSRNIVYAIRVDGHFGSIRYRSVPRQQTPYPPLAEAAREQVFFARDDIEGTLIGFWCPSFTKGVNVPGFHLHFLSADRRHGGHVLDFTLAEAAVQLDHTNGWDVQLPMQPAFLASDLGADRSEALHAVEQGRPAPAD</sequence>
<dbReference type="GO" id="GO:0045151">
    <property type="term" value="P:acetoin biosynthetic process"/>
    <property type="evidence" value="ECO:0007669"/>
    <property type="project" value="UniProtKB-UniRule"/>
</dbReference>
<keyword evidence="8 9" id="KW-0456">Lyase</keyword>
<keyword evidence="11" id="KW-1185">Reference proteome</keyword>
<dbReference type="Proteomes" id="UP000322981">
    <property type="component" value="Unassembled WGS sequence"/>
</dbReference>
<dbReference type="AlphaFoldDB" id="A0A5M8FJM4"/>
<evidence type="ECO:0000256" key="8">
    <source>
        <dbReference type="ARBA" id="ARBA00023239"/>
    </source>
</evidence>
<comment type="similarity">
    <text evidence="3 9">Belongs to the alpha-acetolactate decarboxylase family.</text>
</comment>
<accession>A0A5M8FJM4</accession>
<name>A0A5M8FJM4_9GAMM</name>
<evidence type="ECO:0000256" key="9">
    <source>
        <dbReference type="PIRNR" id="PIRNR001332"/>
    </source>
</evidence>
<comment type="caution">
    <text evidence="10">The sequence shown here is derived from an EMBL/GenBank/DDBJ whole genome shotgun (WGS) entry which is preliminary data.</text>
</comment>
<evidence type="ECO:0000256" key="4">
    <source>
        <dbReference type="ARBA" id="ARBA00013204"/>
    </source>
</evidence>
<dbReference type="OrthoDB" id="8612680at2"/>
<evidence type="ECO:0000256" key="5">
    <source>
        <dbReference type="ARBA" id="ARBA00020164"/>
    </source>
</evidence>
<comment type="pathway">
    <text evidence="2 9">Polyol metabolism; (R,R)-butane-2,3-diol biosynthesis; (R,R)-butane-2,3-diol from pyruvate: step 2/3.</text>
</comment>
<gene>
    <name evidence="10" type="primary">budA</name>
    <name evidence="10" type="ORF">F2Q65_10005</name>
</gene>
<comment type="catalytic activity">
    <reaction evidence="1 9">
        <text>(2S)-2-acetolactate + H(+) = (R)-acetoin + CO2</text>
        <dbReference type="Rhea" id="RHEA:21580"/>
        <dbReference type="ChEBI" id="CHEBI:15378"/>
        <dbReference type="ChEBI" id="CHEBI:15686"/>
        <dbReference type="ChEBI" id="CHEBI:16526"/>
        <dbReference type="ChEBI" id="CHEBI:58476"/>
        <dbReference type="EC" id="4.1.1.5"/>
    </reaction>
</comment>
<dbReference type="Pfam" id="PF03306">
    <property type="entry name" value="AAL_decarboxy"/>
    <property type="match status" value="1"/>
</dbReference>